<dbReference type="EMBL" id="JBBPBM010000019">
    <property type="protein sequence ID" value="KAK8554140.1"/>
    <property type="molecule type" value="Genomic_DNA"/>
</dbReference>
<sequence length="86" mass="9428">MEVIRIIQDGGRRSQYSSFVACVVELLNGDWEVCVYHVNRCGNNATDGLAKLPDTTSTDVSFFVDSPISIVQALQADAITRSLHVL</sequence>
<accession>A0ABR2E7Z1</accession>
<keyword evidence="2" id="KW-1185">Reference proteome</keyword>
<dbReference type="Proteomes" id="UP001472677">
    <property type="component" value="Unassembled WGS sequence"/>
</dbReference>
<comment type="caution">
    <text evidence="1">The sequence shown here is derived from an EMBL/GenBank/DDBJ whole genome shotgun (WGS) entry which is preliminary data.</text>
</comment>
<gene>
    <name evidence="1" type="ORF">V6N12_031113</name>
</gene>
<reference evidence="1 2" key="1">
    <citation type="journal article" date="2024" name="G3 (Bethesda)">
        <title>Genome assembly of Hibiscus sabdariffa L. provides insights into metabolisms of medicinal natural products.</title>
        <authorList>
            <person name="Kim T."/>
        </authorList>
    </citation>
    <scope>NUCLEOTIDE SEQUENCE [LARGE SCALE GENOMIC DNA]</scope>
    <source>
        <strain evidence="1">TK-2024</strain>
        <tissue evidence="1">Old leaves</tissue>
    </source>
</reference>
<organism evidence="1 2">
    <name type="scientific">Hibiscus sabdariffa</name>
    <name type="common">roselle</name>
    <dbReference type="NCBI Taxonomy" id="183260"/>
    <lineage>
        <taxon>Eukaryota</taxon>
        <taxon>Viridiplantae</taxon>
        <taxon>Streptophyta</taxon>
        <taxon>Embryophyta</taxon>
        <taxon>Tracheophyta</taxon>
        <taxon>Spermatophyta</taxon>
        <taxon>Magnoliopsida</taxon>
        <taxon>eudicotyledons</taxon>
        <taxon>Gunneridae</taxon>
        <taxon>Pentapetalae</taxon>
        <taxon>rosids</taxon>
        <taxon>malvids</taxon>
        <taxon>Malvales</taxon>
        <taxon>Malvaceae</taxon>
        <taxon>Malvoideae</taxon>
        <taxon>Hibiscus</taxon>
    </lineage>
</organism>
<protein>
    <recommendedName>
        <fullName evidence="3">RNase H type-1 domain-containing protein</fullName>
    </recommendedName>
</protein>
<evidence type="ECO:0008006" key="3">
    <source>
        <dbReference type="Google" id="ProtNLM"/>
    </source>
</evidence>
<name>A0ABR2E7Z1_9ROSI</name>
<evidence type="ECO:0000313" key="2">
    <source>
        <dbReference type="Proteomes" id="UP001472677"/>
    </source>
</evidence>
<evidence type="ECO:0000313" key="1">
    <source>
        <dbReference type="EMBL" id="KAK8554140.1"/>
    </source>
</evidence>
<proteinExistence type="predicted"/>